<comment type="similarity">
    <text evidence="1">Belongs to the universal stress protein A family.</text>
</comment>
<dbReference type="EMBL" id="JACVDC010000015">
    <property type="protein sequence ID" value="MBC9795754.1"/>
    <property type="molecule type" value="Genomic_DNA"/>
</dbReference>
<organism evidence="3 4">
    <name type="scientific">Sinomicrobium weinanense</name>
    <dbReference type="NCBI Taxonomy" id="2842200"/>
    <lineage>
        <taxon>Bacteria</taxon>
        <taxon>Pseudomonadati</taxon>
        <taxon>Bacteroidota</taxon>
        <taxon>Flavobacteriia</taxon>
        <taxon>Flavobacteriales</taxon>
        <taxon>Flavobacteriaceae</taxon>
        <taxon>Sinomicrobium</taxon>
    </lineage>
</organism>
<gene>
    <name evidence="3" type="ORF">IBL28_07240</name>
</gene>
<feature type="domain" description="UspA" evidence="2">
    <location>
        <begin position="1"/>
        <end position="146"/>
    </location>
</feature>
<dbReference type="Proteomes" id="UP000653730">
    <property type="component" value="Unassembled WGS sequence"/>
</dbReference>
<dbReference type="PANTHER" id="PTHR46268">
    <property type="entry name" value="STRESS RESPONSE PROTEIN NHAX"/>
    <property type="match status" value="1"/>
</dbReference>
<dbReference type="CDD" id="cd00293">
    <property type="entry name" value="USP-like"/>
    <property type="match status" value="1"/>
</dbReference>
<accession>A0A926JQZ5</accession>
<proteinExistence type="inferred from homology"/>
<dbReference type="Gene3D" id="3.40.50.12370">
    <property type="match status" value="1"/>
</dbReference>
<dbReference type="PANTHER" id="PTHR46268:SF6">
    <property type="entry name" value="UNIVERSAL STRESS PROTEIN UP12"/>
    <property type="match status" value="1"/>
</dbReference>
<dbReference type="InterPro" id="IPR006015">
    <property type="entry name" value="Universal_stress_UspA"/>
</dbReference>
<keyword evidence="4" id="KW-1185">Reference proteome</keyword>
<evidence type="ECO:0000313" key="4">
    <source>
        <dbReference type="Proteomes" id="UP000653730"/>
    </source>
</evidence>
<comment type="caution">
    <text evidence="3">The sequence shown here is derived from an EMBL/GenBank/DDBJ whole genome shotgun (WGS) entry which is preliminary data.</text>
</comment>
<dbReference type="InterPro" id="IPR006016">
    <property type="entry name" value="UspA"/>
</dbReference>
<evidence type="ECO:0000313" key="3">
    <source>
        <dbReference type="EMBL" id="MBC9795754.1"/>
    </source>
</evidence>
<dbReference type="RefSeq" id="WP_187964905.1">
    <property type="nucleotide sequence ID" value="NZ_JACVDC010000015.1"/>
</dbReference>
<dbReference type="PRINTS" id="PR01438">
    <property type="entry name" value="UNVRSLSTRESS"/>
</dbReference>
<evidence type="ECO:0000259" key="2">
    <source>
        <dbReference type="Pfam" id="PF00582"/>
    </source>
</evidence>
<dbReference type="AlphaFoldDB" id="A0A926JQZ5"/>
<reference evidence="3 4" key="1">
    <citation type="submission" date="2020-09" db="EMBL/GenBank/DDBJ databases">
        <title>Sinomicrobium weinanense sp. nov., a halophilic bacteria isolated from saline-alkali soil.</title>
        <authorList>
            <person name="Wu P."/>
            <person name="Ren H."/>
            <person name="Mei Y."/>
            <person name="Liang Y."/>
            <person name="Chen Z."/>
        </authorList>
    </citation>
    <scope>NUCLEOTIDE SEQUENCE [LARGE SCALE GENOMIC DNA]</scope>
    <source>
        <strain evidence="3 4">FJxs</strain>
    </source>
</reference>
<protein>
    <submittedName>
        <fullName evidence="3">Universal stress protein</fullName>
    </submittedName>
</protein>
<dbReference type="SUPFAM" id="SSF52402">
    <property type="entry name" value="Adenine nucleotide alpha hydrolases-like"/>
    <property type="match status" value="2"/>
</dbReference>
<name>A0A926JQZ5_9FLAO</name>
<evidence type="ECO:0000256" key="1">
    <source>
        <dbReference type="ARBA" id="ARBA00008791"/>
    </source>
</evidence>
<sequence>MKNILMPTDFSENSWNAIEYALLLFKEFKCSFYLLHVTQPHVYATADVPLVTFPRDIDRILQTEARKELEKTLARIEGEHRNPNHRFELLSAYDFFIDTMRQEVEDKNIDLIVMGTKGASGLKEMTVGSNTGDVITKVKCPVLAVPENVAFRPPEEIAFPTDYTLQYSARVLDTLTFLAEMFQLAIRVLHVIRNEEEGLSDTQKRNKELLRDYLSDKKHSFHQLTHKNLNEAIQCFTESRDIDWIAMMAKKLNFSQQILFRPTVAKMSYHTRIPFLVLHE</sequence>
<dbReference type="Pfam" id="PF00582">
    <property type="entry name" value="Usp"/>
    <property type="match status" value="1"/>
</dbReference>